<evidence type="ECO:0000256" key="1">
    <source>
        <dbReference type="ARBA" id="ARBA00023015"/>
    </source>
</evidence>
<dbReference type="PANTHER" id="PTHR46796:SF12">
    <property type="entry name" value="HTH-TYPE DNA-BINDING TRANSCRIPTIONAL ACTIVATOR EUTR"/>
    <property type="match status" value="1"/>
</dbReference>
<dbReference type="InterPro" id="IPR009057">
    <property type="entry name" value="Homeodomain-like_sf"/>
</dbReference>
<dbReference type="SUPFAM" id="SSF46689">
    <property type="entry name" value="Homeodomain-like"/>
    <property type="match status" value="1"/>
</dbReference>
<dbReference type="InterPro" id="IPR018060">
    <property type="entry name" value="HTH_AraC"/>
</dbReference>
<evidence type="ECO:0000256" key="3">
    <source>
        <dbReference type="ARBA" id="ARBA00023163"/>
    </source>
</evidence>
<gene>
    <name evidence="5" type="ORF">TEK04_08770</name>
</gene>
<dbReference type="SMART" id="SM00342">
    <property type="entry name" value="HTH_ARAC"/>
    <property type="match status" value="1"/>
</dbReference>
<evidence type="ECO:0000313" key="6">
    <source>
        <dbReference type="Proteomes" id="UP001361570"/>
    </source>
</evidence>
<evidence type="ECO:0000259" key="4">
    <source>
        <dbReference type="PROSITE" id="PS01124"/>
    </source>
</evidence>
<keyword evidence="6" id="KW-1185">Reference proteome</keyword>
<dbReference type="PANTHER" id="PTHR46796">
    <property type="entry name" value="HTH-TYPE TRANSCRIPTIONAL ACTIVATOR RHAS-RELATED"/>
    <property type="match status" value="1"/>
</dbReference>
<keyword evidence="2" id="KW-0238">DNA-binding</keyword>
<dbReference type="EMBL" id="JBAPLU010000007">
    <property type="protein sequence ID" value="MEI4271814.1"/>
    <property type="molecule type" value="Genomic_DNA"/>
</dbReference>
<protein>
    <submittedName>
        <fullName evidence="5">Helix-turn-helix domain-containing protein</fullName>
    </submittedName>
</protein>
<keyword evidence="3" id="KW-0804">Transcription</keyword>
<organism evidence="5 6">
    <name type="scientific">Klenkia sesuvii</name>
    <dbReference type="NCBI Taxonomy" id="3103137"/>
    <lineage>
        <taxon>Bacteria</taxon>
        <taxon>Bacillati</taxon>
        <taxon>Actinomycetota</taxon>
        <taxon>Actinomycetes</taxon>
        <taxon>Geodermatophilales</taxon>
        <taxon>Geodermatophilaceae</taxon>
        <taxon>Klenkia</taxon>
    </lineage>
</organism>
<evidence type="ECO:0000256" key="2">
    <source>
        <dbReference type="ARBA" id="ARBA00023125"/>
    </source>
</evidence>
<dbReference type="Gene3D" id="1.10.10.60">
    <property type="entry name" value="Homeodomain-like"/>
    <property type="match status" value="1"/>
</dbReference>
<reference evidence="5 6" key="1">
    <citation type="submission" date="2024-03" db="EMBL/GenBank/DDBJ databases">
        <title>Draft genome sequence of Klenkia sp. LSe6-5.</title>
        <authorList>
            <person name="Duangmal K."/>
            <person name="Chantavorakit T."/>
        </authorList>
    </citation>
    <scope>NUCLEOTIDE SEQUENCE [LARGE SCALE GENOMIC DNA]</scope>
    <source>
        <strain evidence="5 6">LSe6-5</strain>
    </source>
</reference>
<dbReference type="RefSeq" id="WP_336403952.1">
    <property type="nucleotide sequence ID" value="NZ_JBAPLU010000007.1"/>
</dbReference>
<feature type="domain" description="HTH araC/xylS-type" evidence="4">
    <location>
        <begin position="136"/>
        <end position="236"/>
    </location>
</feature>
<dbReference type="Proteomes" id="UP001361570">
    <property type="component" value="Unassembled WGS sequence"/>
</dbReference>
<sequence length="236" mass="25649">MRGRRRGAVANAAGDSYLYLPDGPADLRWDDFEALPVRLPLHEVTRSAAEQTGMPADALRVTSPRPLTDRHARTWLRAAHLLRDQLGDPGPSHLGPLVHRELVNLTAATMLTVFPNTAMIRGYVAGPGDTRPAAVRRAVAYIDDHVSLPITVTDIADAAGTTPRALRAAFHRHLDTTPTAHLRRARLHAARRDLEAAGGPVRLTVAEVAARWGYRNPARFTTDYAATHGAPPADRS</sequence>
<name>A0ABU8DSI3_9ACTN</name>
<dbReference type="InterPro" id="IPR050204">
    <property type="entry name" value="AraC_XylS_family_regulators"/>
</dbReference>
<dbReference type="Pfam" id="PF12833">
    <property type="entry name" value="HTH_18"/>
    <property type="match status" value="1"/>
</dbReference>
<keyword evidence="1" id="KW-0805">Transcription regulation</keyword>
<evidence type="ECO:0000313" key="5">
    <source>
        <dbReference type="EMBL" id="MEI4271814.1"/>
    </source>
</evidence>
<dbReference type="PROSITE" id="PS01124">
    <property type="entry name" value="HTH_ARAC_FAMILY_2"/>
    <property type="match status" value="1"/>
</dbReference>
<proteinExistence type="predicted"/>
<accession>A0ABU8DSI3</accession>
<comment type="caution">
    <text evidence="5">The sequence shown here is derived from an EMBL/GenBank/DDBJ whole genome shotgun (WGS) entry which is preliminary data.</text>
</comment>